<sequence>MNLKLLSLLAATLLLPVAYLHAGSGDENLDAATKARIERFEKGPATIDVSAYPGKAKADYRVFREKCALCHKLSRPINSDYVLPSEWARYVKRMMFKPGSNISKLAAKKIYDFLVFDASVRKKTQLDEKLAKLSAADRAAEVAKIDEVRKEFGN</sequence>
<dbReference type="AlphaFoldDB" id="A0A1J5U3Q8"/>
<proteinExistence type="predicted"/>
<dbReference type="Gene3D" id="1.10.760.10">
    <property type="entry name" value="Cytochrome c-like domain"/>
    <property type="match status" value="1"/>
</dbReference>
<protein>
    <recommendedName>
        <fullName evidence="2">Cytochrome c domain-containing protein</fullName>
    </recommendedName>
</protein>
<gene>
    <name evidence="1" type="ORF">GALL_12850</name>
</gene>
<dbReference type="InterPro" id="IPR036909">
    <property type="entry name" value="Cyt_c-like_dom_sf"/>
</dbReference>
<name>A0A1J5U3Q8_9ZZZZ</name>
<dbReference type="GO" id="GO:0009055">
    <property type="term" value="F:electron transfer activity"/>
    <property type="evidence" value="ECO:0007669"/>
    <property type="project" value="InterPro"/>
</dbReference>
<comment type="caution">
    <text evidence="1">The sequence shown here is derived from an EMBL/GenBank/DDBJ whole genome shotgun (WGS) entry which is preliminary data.</text>
</comment>
<accession>A0A1J5U3Q8</accession>
<evidence type="ECO:0008006" key="2">
    <source>
        <dbReference type="Google" id="ProtNLM"/>
    </source>
</evidence>
<dbReference type="EMBL" id="MLJW01000002">
    <property type="protein sequence ID" value="OIR18942.1"/>
    <property type="molecule type" value="Genomic_DNA"/>
</dbReference>
<dbReference type="SUPFAM" id="SSF46626">
    <property type="entry name" value="Cytochrome c"/>
    <property type="match status" value="1"/>
</dbReference>
<organism evidence="1">
    <name type="scientific">mine drainage metagenome</name>
    <dbReference type="NCBI Taxonomy" id="410659"/>
    <lineage>
        <taxon>unclassified sequences</taxon>
        <taxon>metagenomes</taxon>
        <taxon>ecological metagenomes</taxon>
    </lineage>
</organism>
<dbReference type="GO" id="GO:0020037">
    <property type="term" value="F:heme binding"/>
    <property type="evidence" value="ECO:0007669"/>
    <property type="project" value="InterPro"/>
</dbReference>
<evidence type="ECO:0000313" key="1">
    <source>
        <dbReference type="EMBL" id="OIR18942.1"/>
    </source>
</evidence>
<reference evidence="1" key="1">
    <citation type="submission" date="2016-10" db="EMBL/GenBank/DDBJ databases">
        <title>Sequence of Gallionella enrichment culture.</title>
        <authorList>
            <person name="Poehlein A."/>
            <person name="Muehling M."/>
            <person name="Daniel R."/>
        </authorList>
    </citation>
    <scope>NUCLEOTIDE SEQUENCE</scope>
</reference>